<dbReference type="PANTHER" id="PTHR35176:SF2">
    <property type="entry name" value="F420H(2)-DEPENDENT REDUCTASE RV1155"/>
    <property type="match status" value="1"/>
</dbReference>
<dbReference type="EMBL" id="VLJV01000001">
    <property type="protein sequence ID" value="TWH19345.1"/>
    <property type="molecule type" value="Genomic_DNA"/>
</dbReference>
<accession>A0A660CEM7</accession>
<feature type="domain" description="Pyridoxamine 5'-phosphate oxidase N-terminal" evidence="2">
    <location>
        <begin position="6"/>
        <end position="138"/>
    </location>
</feature>
<dbReference type="InterPro" id="IPR052019">
    <property type="entry name" value="F420H2_bilvrd_red/Heme_oxyg"/>
</dbReference>
<dbReference type="Pfam" id="PF01243">
    <property type="entry name" value="PNPOx_N"/>
    <property type="match status" value="1"/>
</dbReference>
<reference evidence="3 4" key="1">
    <citation type="submission" date="2019-07" db="EMBL/GenBank/DDBJ databases">
        <title>R&amp;d 2014.</title>
        <authorList>
            <person name="Klenk H.-P."/>
        </authorList>
    </citation>
    <scope>NUCLEOTIDE SEQUENCE [LARGE SCALE GENOMIC DNA]</scope>
    <source>
        <strain evidence="3 4">DSM 43194</strain>
    </source>
</reference>
<gene>
    <name evidence="3" type="ORF">JD82_01168</name>
</gene>
<dbReference type="InterPro" id="IPR012349">
    <property type="entry name" value="Split_barrel_FMN-bd"/>
</dbReference>
<keyword evidence="4" id="KW-1185">Reference proteome</keyword>
<dbReference type="SUPFAM" id="SSF50475">
    <property type="entry name" value="FMN-binding split barrel"/>
    <property type="match status" value="1"/>
</dbReference>
<dbReference type="GO" id="GO:0070967">
    <property type="term" value="F:coenzyme F420 binding"/>
    <property type="evidence" value="ECO:0007669"/>
    <property type="project" value="TreeGrafter"/>
</dbReference>
<dbReference type="AlphaFoldDB" id="A0A660CEM7"/>
<sequence>MQLDEAEARARFADARSATLATAGADGVPHLVPITFALDGSAGHGAAAGDDGTPVKDVVVFAVDDKPKSTTNLRRLRNIAANPHVSLLVDHYEDDWRRLWWVRADGTATIHEEGSARMSAVRALIMRYPQYEDLPPRGPVVSIGVSAWRGWSAS</sequence>
<dbReference type="Gene3D" id="2.30.110.10">
    <property type="entry name" value="Electron Transport, Fmn-binding Protein, Chain A"/>
    <property type="match status" value="1"/>
</dbReference>
<name>A0A660CEM7_9PSEU</name>
<keyword evidence="1" id="KW-0560">Oxidoreductase</keyword>
<evidence type="ECO:0000259" key="2">
    <source>
        <dbReference type="Pfam" id="PF01243"/>
    </source>
</evidence>
<dbReference type="GO" id="GO:0005829">
    <property type="term" value="C:cytosol"/>
    <property type="evidence" value="ECO:0007669"/>
    <property type="project" value="TreeGrafter"/>
</dbReference>
<organism evidence="3 4">
    <name type="scientific">Prauserella rugosa</name>
    <dbReference type="NCBI Taxonomy" id="43354"/>
    <lineage>
        <taxon>Bacteria</taxon>
        <taxon>Bacillati</taxon>
        <taxon>Actinomycetota</taxon>
        <taxon>Actinomycetes</taxon>
        <taxon>Pseudonocardiales</taxon>
        <taxon>Pseudonocardiaceae</taxon>
        <taxon>Prauserella</taxon>
    </lineage>
</organism>
<dbReference type="GO" id="GO:0016627">
    <property type="term" value="F:oxidoreductase activity, acting on the CH-CH group of donors"/>
    <property type="evidence" value="ECO:0007669"/>
    <property type="project" value="TreeGrafter"/>
</dbReference>
<dbReference type="PANTHER" id="PTHR35176">
    <property type="entry name" value="HEME OXYGENASE HI_0854-RELATED"/>
    <property type="match status" value="1"/>
</dbReference>
<dbReference type="OrthoDB" id="9812086at2"/>
<evidence type="ECO:0000256" key="1">
    <source>
        <dbReference type="ARBA" id="ARBA00023002"/>
    </source>
</evidence>
<dbReference type="InterPro" id="IPR019967">
    <property type="entry name" value="F420-dep_enz_PPOX_Rv0121"/>
</dbReference>
<protein>
    <submittedName>
        <fullName evidence="3">PPOX class probable F420-dependent enzyme</fullName>
    </submittedName>
</protein>
<dbReference type="NCBIfam" id="TIGR03668">
    <property type="entry name" value="Rv0121_F420"/>
    <property type="match status" value="1"/>
</dbReference>
<dbReference type="InterPro" id="IPR011576">
    <property type="entry name" value="Pyridox_Oxase_N"/>
</dbReference>
<evidence type="ECO:0000313" key="4">
    <source>
        <dbReference type="Proteomes" id="UP000317303"/>
    </source>
</evidence>
<proteinExistence type="predicted"/>
<evidence type="ECO:0000313" key="3">
    <source>
        <dbReference type="EMBL" id="TWH19345.1"/>
    </source>
</evidence>
<comment type="caution">
    <text evidence="3">The sequence shown here is derived from an EMBL/GenBank/DDBJ whole genome shotgun (WGS) entry which is preliminary data.</text>
</comment>
<dbReference type="RefSeq" id="WP_030530394.1">
    <property type="nucleotide sequence ID" value="NZ_JOIJ01000002.1"/>
</dbReference>
<dbReference type="Proteomes" id="UP000317303">
    <property type="component" value="Unassembled WGS sequence"/>
</dbReference>